<feature type="compositionally biased region" description="Basic and acidic residues" evidence="11">
    <location>
        <begin position="1"/>
        <end position="36"/>
    </location>
</feature>
<keyword evidence="5 10" id="KW-0378">Hydrolase</keyword>
<dbReference type="Pfam" id="PF25140">
    <property type="entry name" value="PGAP1_TMD"/>
    <property type="match status" value="1"/>
</dbReference>
<evidence type="ECO:0000256" key="6">
    <source>
        <dbReference type="ARBA" id="ARBA00022824"/>
    </source>
</evidence>
<feature type="transmembrane region" description="Helical" evidence="10">
    <location>
        <begin position="746"/>
        <end position="767"/>
    </location>
</feature>
<dbReference type="Pfam" id="PF25141">
    <property type="entry name" value="PGAP1_2nd"/>
    <property type="match status" value="1"/>
</dbReference>
<dbReference type="InterPro" id="IPR012908">
    <property type="entry name" value="PGAP1-ab_dom-like"/>
</dbReference>
<dbReference type="EC" id="3.1.-.-" evidence="10"/>
<gene>
    <name evidence="14" type="ORF">G7K_0169-t1</name>
</gene>
<feature type="transmembrane region" description="Helical" evidence="10">
    <location>
        <begin position="976"/>
        <end position="999"/>
    </location>
</feature>
<dbReference type="GO" id="GO:0006888">
    <property type="term" value="P:endoplasmic reticulum to Golgi vesicle-mediated transport"/>
    <property type="evidence" value="ECO:0007669"/>
    <property type="project" value="TreeGrafter"/>
</dbReference>
<dbReference type="Proteomes" id="UP000033140">
    <property type="component" value="Unassembled WGS sequence"/>
</dbReference>
<keyword evidence="15" id="KW-1185">Reference proteome</keyword>
<keyword evidence="4 10" id="KW-0812">Transmembrane</keyword>
<evidence type="ECO:0000256" key="7">
    <source>
        <dbReference type="ARBA" id="ARBA00022927"/>
    </source>
</evidence>
<dbReference type="InterPro" id="IPR056824">
    <property type="entry name" value="PGAP1_TMD"/>
</dbReference>
<dbReference type="OMA" id="WVRNLAV"/>
<name>A0A0E9N806_SAICN</name>
<keyword evidence="6 10" id="KW-0256">Endoplasmic reticulum</keyword>
<accession>A0A0E9N806</accession>
<keyword evidence="3 10" id="KW-0813">Transport</keyword>
<dbReference type="InterPro" id="IPR029058">
    <property type="entry name" value="AB_hydrolase_fold"/>
</dbReference>
<comment type="similarity">
    <text evidence="2 10">Belongs to the GPI inositol-deacylase family.</text>
</comment>
<dbReference type="SUPFAM" id="SSF53474">
    <property type="entry name" value="alpha/beta-Hydrolases"/>
    <property type="match status" value="1"/>
</dbReference>
<comment type="subcellular location">
    <subcellularLocation>
        <location evidence="1">Endoplasmic reticulum membrane</location>
        <topology evidence="1">Multi-pass membrane protein</topology>
    </subcellularLocation>
</comment>
<dbReference type="PANTHER" id="PTHR15495">
    <property type="entry name" value="NEGATIVE REGULATOR OF VESICLE FORMATION-RELATED"/>
    <property type="match status" value="1"/>
</dbReference>
<comment type="function">
    <text evidence="10">Involved in inositol deacylation of GPI-anchored proteins which plays important roles in the quality control and ER-associated degradation of GPI-anchored proteins.</text>
</comment>
<evidence type="ECO:0000256" key="11">
    <source>
        <dbReference type="SAM" id="MobiDB-lite"/>
    </source>
</evidence>
<feature type="domain" description="GPI inositol-deacylase transmembrane" evidence="13">
    <location>
        <begin position="753"/>
        <end position="1084"/>
    </location>
</feature>
<feature type="compositionally biased region" description="Basic and acidic residues" evidence="11">
    <location>
        <begin position="60"/>
        <end position="87"/>
    </location>
</feature>
<dbReference type="Gene3D" id="3.40.50.1820">
    <property type="entry name" value="alpha/beta hydrolase"/>
    <property type="match status" value="1"/>
</dbReference>
<dbReference type="GO" id="GO:0006505">
    <property type="term" value="P:GPI anchor metabolic process"/>
    <property type="evidence" value="ECO:0007669"/>
    <property type="project" value="TreeGrafter"/>
</dbReference>
<comment type="caution">
    <text evidence="14">The sequence shown here is derived from an EMBL/GenBank/DDBJ whole genome shotgun (WGS) entry which is preliminary data.</text>
</comment>
<evidence type="ECO:0000256" key="9">
    <source>
        <dbReference type="ARBA" id="ARBA00023136"/>
    </source>
</evidence>
<dbReference type="PANTHER" id="PTHR15495:SF7">
    <property type="entry name" value="GPI INOSITOL-DEACYLASE"/>
    <property type="match status" value="1"/>
</dbReference>
<evidence type="ECO:0000313" key="14">
    <source>
        <dbReference type="EMBL" id="GAO45923.1"/>
    </source>
</evidence>
<dbReference type="RefSeq" id="XP_019025580.1">
    <property type="nucleotide sequence ID" value="XM_019165887.1"/>
</dbReference>
<feature type="transmembrane region" description="Helical" evidence="10">
    <location>
        <begin position="924"/>
        <end position="949"/>
    </location>
</feature>
<evidence type="ECO:0000256" key="5">
    <source>
        <dbReference type="ARBA" id="ARBA00022801"/>
    </source>
</evidence>
<evidence type="ECO:0000256" key="1">
    <source>
        <dbReference type="ARBA" id="ARBA00004477"/>
    </source>
</evidence>
<organism evidence="14 15">
    <name type="scientific">Saitoella complicata (strain BCRC 22490 / CBS 7301 / JCM 7358 / NBRC 10748 / NRRL Y-17804)</name>
    <dbReference type="NCBI Taxonomy" id="698492"/>
    <lineage>
        <taxon>Eukaryota</taxon>
        <taxon>Fungi</taxon>
        <taxon>Dikarya</taxon>
        <taxon>Ascomycota</taxon>
        <taxon>Taphrinomycotina</taxon>
        <taxon>Taphrinomycotina incertae sedis</taxon>
        <taxon>Saitoella</taxon>
    </lineage>
</organism>
<dbReference type="FunFam" id="3.40.50.1820:FF:000056">
    <property type="entry name" value="GPI inositol-deacylase"/>
    <property type="match status" value="1"/>
</dbReference>
<feature type="transmembrane region" description="Helical" evidence="10">
    <location>
        <begin position="1044"/>
        <end position="1062"/>
    </location>
</feature>
<proteinExistence type="inferred from homology"/>
<evidence type="ECO:0000256" key="10">
    <source>
        <dbReference type="RuleBase" id="RU365011"/>
    </source>
</evidence>
<evidence type="ECO:0000313" key="15">
    <source>
        <dbReference type="Proteomes" id="UP000033140"/>
    </source>
</evidence>
<dbReference type="AlphaFoldDB" id="A0A0E9N806"/>
<feature type="transmembrane region" description="Helical" evidence="10">
    <location>
        <begin position="91"/>
        <end position="112"/>
    </location>
</feature>
<dbReference type="STRING" id="698492.A0A0E9N806"/>
<dbReference type="EMBL" id="BACD03000001">
    <property type="protein sequence ID" value="GAO45923.1"/>
    <property type="molecule type" value="Genomic_DNA"/>
</dbReference>
<reference evidence="14 15" key="3">
    <citation type="journal article" date="2015" name="Genome Announc.">
        <title>Draft Genome Sequence of the Archiascomycetous Yeast Saitoella complicata.</title>
        <authorList>
            <person name="Yamauchi K."/>
            <person name="Kondo S."/>
            <person name="Hamamoto M."/>
            <person name="Takahashi Y."/>
            <person name="Ogura Y."/>
            <person name="Hayashi T."/>
            <person name="Nishida H."/>
        </authorList>
    </citation>
    <scope>NUCLEOTIDE SEQUENCE [LARGE SCALE GENOMIC DNA]</scope>
    <source>
        <strain evidence="14 15">NRRL Y-17804</strain>
    </source>
</reference>
<feature type="region of interest" description="Disordered" evidence="11">
    <location>
        <begin position="1"/>
        <end position="87"/>
    </location>
</feature>
<dbReference type="GO" id="GO:0005789">
    <property type="term" value="C:endoplasmic reticulum membrane"/>
    <property type="evidence" value="ECO:0007669"/>
    <property type="project" value="UniProtKB-SubCell"/>
</dbReference>
<dbReference type="Pfam" id="PF07819">
    <property type="entry name" value="PGAP1"/>
    <property type="match status" value="1"/>
</dbReference>
<dbReference type="InterPro" id="IPR039529">
    <property type="entry name" value="PGAP1/BST1"/>
</dbReference>
<feature type="transmembrane region" description="Helical" evidence="10">
    <location>
        <begin position="788"/>
        <end position="810"/>
    </location>
</feature>
<evidence type="ECO:0000256" key="3">
    <source>
        <dbReference type="ARBA" id="ARBA00022448"/>
    </source>
</evidence>
<reference evidence="14 15" key="1">
    <citation type="journal article" date="2011" name="J. Gen. Appl. Microbiol.">
        <title>Draft genome sequencing of the enigmatic yeast Saitoella complicata.</title>
        <authorList>
            <person name="Nishida H."/>
            <person name="Hamamoto M."/>
            <person name="Sugiyama J."/>
        </authorList>
    </citation>
    <scope>NUCLEOTIDE SEQUENCE [LARGE SCALE GENOMIC DNA]</scope>
    <source>
        <strain evidence="14 15">NRRL Y-17804</strain>
    </source>
</reference>
<evidence type="ECO:0000259" key="12">
    <source>
        <dbReference type="Pfam" id="PF07819"/>
    </source>
</evidence>
<dbReference type="GO" id="GO:0050185">
    <property type="term" value="F:phosphatidylinositol deacylase activity"/>
    <property type="evidence" value="ECO:0007669"/>
    <property type="project" value="TreeGrafter"/>
</dbReference>
<protein>
    <recommendedName>
        <fullName evidence="10">GPI inositol-deacylase</fullName>
        <ecNumber evidence="10">3.1.-.-</ecNumber>
    </recommendedName>
</protein>
<feature type="transmembrane region" description="Helical" evidence="10">
    <location>
        <begin position="855"/>
        <end position="884"/>
    </location>
</feature>
<feature type="transmembrane region" description="Helical" evidence="10">
    <location>
        <begin position="1068"/>
        <end position="1088"/>
    </location>
</feature>
<evidence type="ECO:0000256" key="4">
    <source>
        <dbReference type="ARBA" id="ARBA00022692"/>
    </source>
</evidence>
<reference evidence="14 15" key="2">
    <citation type="journal article" date="2014" name="J. Gen. Appl. Microbiol.">
        <title>The early diverging ascomycetous budding yeast Saitoella complicata has three histone deacetylases belonging to the Clr6, Hos2, and Rpd3 lineages.</title>
        <authorList>
            <person name="Nishida H."/>
            <person name="Matsumoto T."/>
            <person name="Kondo S."/>
            <person name="Hamamoto M."/>
            <person name="Yoshikawa H."/>
        </authorList>
    </citation>
    <scope>NUCLEOTIDE SEQUENCE [LARGE SCALE GENOMIC DNA]</scope>
    <source>
        <strain evidence="14 15">NRRL Y-17804</strain>
    </source>
</reference>
<evidence type="ECO:0000256" key="2">
    <source>
        <dbReference type="ARBA" id="ARBA00006931"/>
    </source>
</evidence>
<feature type="domain" description="GPI inositol-deacylase PGAP1-like alpha/beta" evidence="12">
    <location>
        <begin position="167"/>
        <end position="409"/>
    </location>
</feature>
<evidence type="ECO:0000259" key="13">
    <source>
        <dbReference type="Pfam" id="PF25140"/>
    </source>
</evidence>
<keyword evidence="8 10" id="KW-1133">Transmembrane helix</keyword>
<sequence length="1110" mass="123744">MRDKRGTTKAWPNRDRGREVPESAVDHTPPRDEDIAKTPPRSTNSKRSKRPEPLVVDPPLRIDKSTSEVFEKDVLSNEPKKRPPPRGDTRWSMSLLLVILTLLSVCATAYIVDSFLRYQRDDKGCRMSWMSPSYARLTSFDTEHTRFASKYSLYLYREQGVDIDLKPNGVPVLFIPGNAGSYKQVRPIAAEAANQYAEALKLNSWIADDGKRNLDFFTVNFNEEFSAFHGQTLLDQAEYLNEAVSFILSLYHDTRQSSSDTDLPDPTSVIVIGHSMGGIVARTMLTLPNYQSNSVNTILTMSAPHAAPPVPFDWDIHQIYATINDYWRKSFAEDPANNPLWQTSLISVAGGGLDTVVASDYTSTASLLPDSHGFTVFTSSVPNVWTSMDHQAILWCDQFRKVVAGALLEVVDARRPGQTQSRERRMGVFRKWFLTGLEQGHNLVARGAGEGRSTILALQDTSHEIVPLGERLILRQLGDHSTKVHLLPVPPSMSHPGFSGFSLITDQKIGSSPGLAGVRVLLCSVLPLDKNDHHIIAKDVRATELACRDASSDTVLLPSSNDEAKHPFSGETFSYLTYDIDRLGDRQFVAVIDQTLEPSSGFLVAEFFDKTESEILSEAGFPYFLHNDLEFTLTPKRPIVVNIRIPAIDSSLLAYTMIVGPQVCDDYKQIFAPLVRQYITNPHESKFFVNVHQADINLHGDAPFMVPVIGPGIQKGVTLQFWTDPSCSTPLSVIIKLDIRGSFGKLVMRFRTAFAAFPLIIICLTLRRQFVEYDGGQAFMSFAEGLSLVVRDTLPYALVAVSISSLVLALTHSHEAMDLSSIFHHLATSSIAHEAVGGGHIWRNDILLGLHNPHLWFLAPLFVLISVGTCVLLYVATMLIVNFLHLMSSIPLRKYADAPDDQKVNNQTSYFAQSTPRRRLITTLVLLFFVATFVPYQFAYIVACIVQVLTCTRALGCAKDQGNCAKGDSHWDFFNYTHSILVLMLWLLPVNIPVLVVWVRNLAVQWLTPFSSHHNVLSVAPFILLVETLTAGKMIPRTKTRPSIIVRIILLCFATIAALWGVMHAYVLHHLGNILASWLVILHFAAVVGRGGRRQLALYELFSNDEKKKP</sequence>
<keyword evidence="9 10" id="KW-0472">Membrane</keyword>
<keyword evidence="7 10" id="KW-0653">Protein transport</keyword>
<dbReference type="GO" id="GO:0015031">
    <property type="term" value="P:protein transport"/>
    <property type="evidence" value="ECO:0007669"/>
    <property type="project" value="UniProtKB-KW"/>
</dbReference>
<evidence type="ECO:0000256" key="8">
    <source>
        <dbReference type="ARBA" id="ARBA00022989"/>
    </source>
</evidence>
<dbReference type="OrthoDB" id="348976at2759"/>